<reference evidence="2 3" key="1">
    <citation type="submission" date="2013-11" db="EMBL/GenBank/DDBJ databases">
        <title>Genome sequencing of Stegodyphus mimosarum.</title>
        <authorList>
            <person name="Bechsgaard J."/>
        </authorList>
    </citation>
    <scope>NUCLEOTIDE SEQUENCE [LARGE SCALE GENOMIC DNA]</scope>
</reference>
<keyword evidence="3" id="KW-1185">Reference proteome</keyword>
<sequence length="52" mass="5864">MRCSCENGYTYINGKCEEGKKENIVLPVLLGAILISILFGILLFTCVLWKKK</sequence>
<evidence type="ECO:0000313" key="3">
    <source>
        <dbReference type="Proteomes" id="UP000054359"/>
    </source>
</evidence>
<proteinExistence type="predicted"/>
<keyword evidence="1" id="KW-1133">Transmembrane helix</keyword>
<dbReference type="Proteomes" id="UP000054359">
    <property type="component" value="Unassembled WGS sequence"/>
</dbReference>
<evidence type="ECO:0000313" key="2">
    <source>
        <dbReference type="EMBL" id="KFM70623.1"/>
    </source>
</evidence>
<evidence type="ECO:0000256" key="1">
    <source>
        <dbReference type="SAM" id="Phobius"/>
    </source>
</evidence>
<accession>A0A087TZT4</accession>
<dbReference type="EMBL" id="KK117498">
    <property type="protein sequence ID" value="KFM70623.1"/>
    <property type="molecule type" value="Genomic_DNA"/>
</dbReference>
<protein>
    <submittedName>
        <fullName evidence="2">Uncharacterized protein</fullName>
    </submittedName>
</protein>
<feature type="transmembrane region" description="Helical" evidence="1">
    <location>
        <begin position="24"/>
        <end position="49"/>
    </location>
</feature>
<feature type="non-terminal residue" evidence="2">
    <location>
        <position position="52"/>
    </location>
</feature>
<organism evidence="2 3">
    <name type="scientific">Stegodyphus mimosarum</name>
    <name type="common">African social velvet spider</name>
    <dbReference type="NCBI Taxonomy" id="407821"/>
    <lineage>
        <taxon>Eukaryota</taxon>
        <taxon>Metazoa</taxon>
        <taxon>Ecdysozoa</taxon>
        <taxon>Arthropoda</taxon>
        <taxon>Chelicerata</taxon>
        <taxon>Arachnida</taxon>
        <taxon>Araneae</taxon>
        <taxon>Araneomorphae</taxon>
        <taxon>Entelegynae</taxon>
        <taxon>Eresoidea</taxon>
        <taxon>Eresidae</taxon>
        <taxon>Stegodyphus</taxon>
    </lineage>
</organism>
<keyword evidence="1" id="KW-0472">Membrane</keyword>
<name>A0A087TZT4_STEMI</name>
<gene>
    <name evidence="2" type="ORF">X975_12917</name>
</gene>
<dbReference type="AlphaFoldDB" id="A0A087TZT4"/>
<keyword evidence="1" id="KW-0812">Transmembrane</keyword>